<dbReference type="AlphaFoldDB" id="A0A2C9WJA8"/>
<dbReference type="Gramene" id="Manes.01G047100.1.v8.1">
    <property type="protein sequence ID" value="Manes.01G047100.1.v8.1.CDS"/>
    <property type="gene ID" value="Manes.01G047100.v8.1"/>
</dbReference>
<dbReference type="Proteomes" id="UP000091857">
    <property type="component" value="Chromosome 1"/>
</dbReference>
<feature type="compositionally biased region" description="Basic residues" evidence="1">
    <location>
        <begin position="101"/>
        <end position="116"/>
    </location>
</feature>
<sequence>MASIQCSKPAEQTCNQGQQSHSLGQKMSEMVTSVFKKEQTHQGHTTAQCHCQTTEYKTQTHSSGQTLSHGMTKTQTVCAVQTNGQEAHGPGLGLATTNSAKSRRNSRSGEHRRRGLLQKIKDGISGHSDSGSSSSESDSDDEKCGRKKN</sequence>
<name>A0A2C9WJA8_MANES</name>
<evidence type="ECO:0000256" key="1">
    <source>
        <dbReference type="SAM" id="MobiDB-lite"/>
    </source>
</evidence>
<keyword evidence="3" id="KW-1185">Reference proteome</keyword>
<feature type="compositionally biased region" description="Low complexity" evidence="1">
    <location>
        <begin position="125"/>
        <end position="136"/>
    </location>
</feature>
<evidence type="ECO:0000313" key="2">
    <source>
        <dbReference type="EMBL" id="OAY59637.1"/>
    </source>
</evidence>
<reference evidence="3" key="1">
    <citation type="journal article" date="2016" name="Nat. Biotechnol.">
        <title>Sequencing wild and cultivated cassava and related species reveals extensive interspecific hybridization and genetic diversity.</title>
        <authorList>
            <person name="Bredeson J.V."/>
            <person name="Lyons J.B."/>
            <person name="Prochnik S.E."/>
            <person name="Wu G.A."/>
            <person name="Ha C.M."/>
            <person name="Edsinger-Gonzales E."/>
            <person name="Grimwood J."/>
            <person name="Schmutz J."/>
            <person name="Rabbi I.Y."/>
            <person name="Egesi C."/>
            <person name="Nauluvula P."/>
            <person name="Lebot V."/>
            <person name="Ndunguru J."/>
            <person name="Mkamilo G."/>
            <person name="Bart R.S."/>
            <person name="Setter T.L."/>
            <person name="Gleadow R.M."/>
            <person name="Kulakow P."/>
            <person name="Ferguson M.E."/>
            <person name="Rounsley S."/>
            <person name="Rokhsar D.S."/>
        </authorList>
    </citation>
    <scope>NUCLEOTIDE SEQUENCE [LARGE SCALE GENOMIC DNA]</scope>
    <source>
        <strain evidence="3">cv. AM560-2</strain>
    </source>
</reference>
<organism evidence="2 3">
    <name type="scientific">Manihot esculenta</name>
    <name type="common">Cassava</name>
    <name type="synonym">Jatropha manihot</name>
    <dbReference type="NCBI Taxonomy" id="3983"/>
    <lineage>
        <taxon>Eukaryota</taxon>
        <taxon>Viridiplantae</taxon>
        <taxon>Streptophyta</taxon>
        <taxon>Embryophyta</taxon>
        <taxon>Tracheophyta</taxon>
        <taxon>Spermatophyta</taxon>
        <taxon>Magnoliopsida</taxon>
        <taxon>eudicotyledons</taxon>
        <taxon>Gunneridae</taxon>
        <taxon>Pentapetalae</taxon>
        <taxon>rosids</taxon>
        <taxon>fabids</taxon>
        <taxon>Malpighiales</taxon>
        <taxon>Euphorbiaceae</taxon>
        <taxon>Crotonoideae</taxon>
        <taxon>Manihoteae</taxon>
        <taxon>Manihot</taxon>
    </lineage>
</organism>
<accession>A0A2C9WJA8</accession>
<gene>
    <name evidence="2" type="ORF">MANES_01G047100v8</name>
</gene>
<comment type="caution">
    <text evidence="2">The sequence shown here is derived from an EMBL/GenBank/DDBJ whole genome shotgun (WGS) entry which is preliminary data.</text>
</comment>
<evidence type="ECO:0000313" key="3">
    <source>
        <dbReference type="Proteomes" id="UP000091857"/>
    </source>
</evidence>
<dbReference type="OMA" id="GQTNQCH"/>
<feature type="region of interest" description="Disordered" evidence="1">
    <location>
        <begin position="81"/>
        <end position="149"/>
    </location>
</feature>
<proteinExistence type="predicted"/>
<dbReference type="OrthoDB" id="1750428at2759"/>
<dbReference type="EMBL" id="CM004387">
    <property type="protein sequence ID" value="OAY59637.1"/>
    <property type="molecule type" value="Genomic_DNA"/>
</dbReference>
<protein>
    <submittedName>
        <fullName evidence="2">Uncharacterized protein</fullName>
    </submittedName>
</protein>
<feature type="region of interest" description="Disordered" evidence="1">
    <location>
        <begin position="1"/>
        <end position="24"/>
    </location>
</feature>